<protein>
    <submittedName>
        <fullName evidence="1">Uncharacterized protein</fullName>
    </submittedName>
</protein>
<evidence type="ECO:0000313" key="1">
    <source>
        <dbReference type="EMBL" id="RJO70054.1"/>
    </source>
</evidence>
<gene>
    <name evidence="1" type="ORF">D5S18_29810</name>
</gene>
<dbReference type="Proteomes" id="UP000266677">
    <property type="component" value="Unassembled WGS sequence"/>
</dbReference>
<keyword evidence="2" id="KW-1185">Reference proteome</keyword>
<accession>A0A3A4K9I7</accession>
<sequence length="146" mass="16115">MVGMALLDVDSFPPSAAAFFRRRARAAGVSVTEQLRRELLGAASRRAPIDSVVEFLLAHRPAFPDPEPDSDATVLARVYRLPTEALTRLYLRATAAAQPITAYLRHELLTVARTPTVEDLLLEFQELPIPVDLAEVRAAIHYARAI</sequence>
<proteinExistence type="predicted"/>
<name>A0A3A4K9I7_9NOCA</name>
<organism evidence="1 2">
    <name type="scientific">Nocardia panacis</name>
    <dbReference type="NCBI Taxonomy" id="2340916"/>
    <lineage>
        <taxon>Bacteria</taxon>
        <taxon>Bacillati</taxon>
        <taxon>Actinomycetota</taxon>
        <taxon>Actinomycetes</taxon>
        <taxon>Mycobacteriales</taxon>
        <taxon>Nocardiaceae</taxon>
        <taxon>Nocardia</taxon>
    </lineage>
</organism>
<dbReference type="AlphaFoldDB" id="A0A3A4K9I7"/>
<reference evidence="1 2" key="1">
    <citation type="submission" date="2018-09" db="EMBL/GenBank/DDBJ databases">
        <title>YIM PH21274 draft genome.</title>
        <authorList>
            <person name="Miao C."/>
        </authorList>
    </citation>
    <scope>NUCLEOTIDE SEQUENCE [LARGE SCALE GENOMIC DNA]</scope>
    <source>
        <strain evidence="1 2">YIM PH 21724</strain>
    </source>
</reference>
<comment type="caution">
    <text evidence="1">The sequence shown here is derived from an EMBL/GenBank/DDBJ whole genome shotgun (WGS) entry which is preliminary data.</text>
</comment>
<evidence type="ECO:0000313" key="2">
    <source>
        <dbReference type="Proteomes" id="UP000266677"/>
    </source>
</evidence>
<dbReference type="EMBL" id="QZFU01000041">
    <property type="protein sequence ID" value="RJO70054.1"/>
    <property type="molecule type" value="Genomic_DNA"/>
</dbReference>